<dbReference type="Proteomes" id="UP000815677">
    <property type="component" value="Unassembled WGS sequence"/>
</dbReference>
<keyword evidence="2" id="KW-1185">Reference proteome</keyword>
<name>A0ABQ0M4G2_MYCCL</name>
<protein>
    <submittedName>
        <fullName evidence="1">Uncharacterized protein</fullName>
    </submittedName>
</protein>
<evidence type="ECO:0000313" key="1">
    <source>
        <dbReference type="EMBL" id="GAT58174.1"/>
    </source>
</evidence>
<proteinExistence type="predicted"/>
<dbReference type="EMBL" id="DF849584">
    <property type="protein sequence ID" value="GAT58174.1"/>
    <property type="molecule type" value="Genomic_DNA"/>
</dbReference>
<accession>A0ABQ0M4G2</accession>
<reference evidence="1" key="1">
    <citation type="submission" date="2014-09" db="EMBL/GenBank/DDBJ databases">
        <title>Genome sequence of the luminous mushroom Mycena chlorophos for searching fungal bioluminescence genes.</title>
        <authorList>
            <person name="Tanaka Y."/>
            <person name="Kasuga D."/>
            <person name="Oba Y."/>
            <person name="Hase S."/>
            <person name="Sato K."/>
            <person name="Oba Y."/>
            <person name="Sakakibara Y."/>
        </authorList>
    </citation>
    <scope>NUCLEOTIDE SEQUENCE</scope>
</reference>
<gene>
    <name evidence="1" type="ORF">MCHLO_14633</name>
</gene>
<evidence type="ECO:0000313" key="2">
    <source>
        <dbReference type="Proteomes" id="UP000815677"/>
    </source>
</evidence>
<organism evidence="1 2">
    <name type="scientific">Mycena chlorophos</name>
    <name type="common">Agaric fungus</name>
    <name type="synonym">Agaricus chlorophos</name>
    <dbReference type="NCBI Taxonomy" id="658473"/>
    <lineage>
        <taxon>Eukaryota</taxon>
        <taxon>Fungi</taxon>
        <taxon>Dikarya</taxon>
        <taxon>Basidiomycota</taxon>
        <taxon>Agaricomycotina</taxon>
        <taxon>Agaricomycetes</taxon>
        <taxon>Agaricomycetidae</taxon>
        <taxon>Agaricales</taxon>
        <taxon>Marasmiineae</taxon>
        <taxon>Mycenaceae</taxon>
        <taxon>Mycena</taxon>
    </lineage>
</organism>
<sequence length="161" mass="17733">MFGVLCGDASHEPPKPVMEWEKERVDVFRRLGARNDSEAEDLVVEETGRGIEVVDNPEEWPASFLPVLERAHTVGAKPHRDVGVFVEKVMVVHRILNATPHVGPYMNSPWQVPGECLPSTLDLARAWQLPAMKAIRTSGSQLPPITAYAGHAAPSEEDVHA</sequence>